<comment type="caution">
    <text evidence="1">The sequence shown here is derived from an EMBL/GenBank/DDBJ whole genome shotgun (WGS) entry which is preliminary data.</text>
</comment>
<dbReference type="AlphaFoldDB" id="A0AAE4CKC5"/>
<gene>
    <name evidence="1" type="ORF">JOF55_001196</name>
</gene>
<dbReference type="Proteomes" id="UP001180845">
    <property type="component" value="Unassembled WGS sequence"/>
</dbReference>
<proteinExistence type="predicted"/>
<dbReference type="InterPro" id="IPR010662">
    <property type="entry name" value="RBBP9/YdeN"/>
</dbReference>
<reference evidence="1" key="1">
    <citation type="submission" date="2023-07" db="EMBL/GenBank/DDBJ databases">
        <title>Sequencing the genomes of 1000 actinobacteria strains.</title>
        <authorList>
            <person name="Klenk H.-P."/>
        </authorList>
    </citation>
    <scope>NUCLEOTIDE SEQUENCE</scope>
    <source>
        <strain evidence="1">DSM 45977</strain>
    </source>
</reference>
<keyword evidence="2" id="KW-1185">Reference proteome</keyword>
<protein>
    <submittedName>
        <fullName evidence="1">Alpha/beta hydrolase family esterase</fullName>
    </submittedName>
</protein>
<dbReference type="GO" id="GO:0016787">
    <property type="term" value="F:hydrolase activity"/>
    <property type="evidence" value="ECO:0007669"/>
    <property type="project" value="UniProtKB-KW"/>
</dbReference>
<dbReference type="SUPFAM" id="SSF53474">
    <property type="entry name" value="alpha/beta-Hydrolases"/>
    <property type="match status" value="1"/>
</dbReference>
<keyword evidence="1" id="KW-0378">Hydrolase</keyword>
<dbReference type="Gene3D" id="3.40.50.1820">
    <property type="entry name" value="alpha/beta hydrolase"/>
    <property type="match status" value="1"/>
</dbReference>
<organism evidence="1 2">
    <name type="scientific">Haloactinomyces albus</name>
    <dbReference type="NCBI Taxonomy" id="1352928"/>
    <lineage>
        <taxon>Bacteria</taxon>
        <taxon>Bacillati</taxon>
        <taxon>Actinomycetota</taxon>
        <taxon>Actinomycetes</taxon>
        <taxon>Actinopolysporales</taxon>
        <taxon>Actinopolysporaceae</taxon>
        <taxon>Haloactinomyces</taxon>
    </lineage>
</organism>
<dbReference type="Pfam" id="PF06821">
    <property type="entry name" value="Ser_hydrolase"/>
    <property type="match status" value="1"/>
</dbReference>
<sequence length="212" mass="22955">MSEMHVLLIHGFGGSGPWHWQQWLAAQLSERGVRVDLSTLGDPDRPVLDDGLAVLRRRLDAVPADAELVVAAHSCGAALWLHHAATIGPVACRADRVLLVSPPAPEWRHPDVQGLMPYPVDAYSLRRAAGLTRLVAGTGDPNLPVYSAHSLACALQVELDIIPDGEDLNTEAGYGPWPSLLHWALYGTVPLEDRFGSPAHTAVYVPDRLRPV</sequence>
<evidence type="ECO:0000313" key="2">
    <source>
        <dbReference type="Proteomes" id="UP001180845"/>
    </source>
</evidence>
<dbReference type="EMBL" id="JAVDXW010000001">
    <property type="protein sequence ID" value="MDR7301015.1"/>
    <property type="molecule type" value="Genomic_DNA"/>
</dbReference>
<name>A0AAE4CKC5_9ACTN</name>
<evidence type="ECO:0000313" key="1">
    <source>
        <dbReference type="EMBL" id="MDR7301015.1"/>
    </source>
</evidence>
<accession>A0AAE4CKC5</accession>
<dbReference type="InterPro" id="IPR029058">
    <property type="entry name" value="AB_hydrolase_fold"/>
</dbReference>
<dbReference type="RefSeq" id="WP_310270735.1">
    <property type="nucleotide sequence ID" value="NZ_JAVDXW010000001.1"/>
</dbReference>